<comment type="catalytic activity">
    <reaction evidence="1 4">
        <text>a uridine in RNA = a pseudouridine in RNA</text>
        <dbReference type="Rhea" id="RHEA:48348"/>
        <dbReference type="Rhea" id="RHEA-COMP:12068"/>
        <dbReference type="Rhea" id="RHEA-COMP:12069"/>
        <dbReference type="ChEBI" id="CHEBI:65314"/>
        <dbReference type="ChEBI" id="CHEBI:65315"/>
    </reaction>
</comment>
<gene>
    <name evidence="6" type="ORF">FD17_GL002044</name>
</gene>
<accession>A0A0R1L0A0</accession>
<dbReference type="InterPro" id="IPR006225">
    <property type="entry name" value="PsdUridine_synth_RluC/D"/>
</dbReference>
<dbReference type="PROSITE" id="PS01129">
    <property type="entry name" value="PSI_RLU"/>
    <property type="match status" value="1"/>
</dbReference>
<evidence type="ECO:0000256" key="3">
    <source>
        <dbReference type="PIRSR" id="PIRSR606225-1"/>
    </source>
</evidence>
<evidence type="ECO:0000259" key="5">
    <source>
        <dbReference type="Pfam" id="PF00849"/>
    </source>
</evidence>
<evidence type="ECO:0000313" key="6">
    <source>
        <dbReference type="EMBL" id="KRK86452.1"/>
    </source>
</evidence>
<dbReference type="InterPro" id="IPR006145">
    <property type="entry name" value="PsdUridine_synth_RsuA/RluA"/>
</dbReference>
<evidence type="ECO:0000256" key="2">
    <source>
        <dbReference type="ARBA" id="ARBA00010876"/>
    </source>
</evidence>
<dbReference type="InterPro" id="IPR006224">
    <property type="entry name" value="PsdUridine_synth_RluA-like_CS"/>
</dbReference>
<dbReference type="OrthoDB" id="9773999at2"/>
<sequence>MAQKSWVFNETVPITIDGQSLKTLLSKYWGLPKHLVYSIRHGERVLIDGSYRPVNFAVKSGEHVQLTFLPSDFAAPFPNVSPDSAATVEILYEDANLVVINKRRGDKTHPNQPGEVGATINHLAAYLETENTVPYMIHRLDQETSGALIFAKNPAVVPILVANIAHKQITRKYLAWVEGTGLPEDGMIDQPIGRDPNDKRKRLINGTNAVNAVTHFQVIKEEGGNSLLSIELETGRTHQIRVHFAAIGHPLVGDPLYNSSNESDYLMLHSWKVGLILPFSKILKTVTAPIPSHFIDFQKQLESRHE</sequence>
<feature type="domain" description="Pseudouridine synthase RsuA/RluA-like" evidence="5">
    <location>
        <begin position="96"/>
        <end position="246"/>
    </location>
</feature>
<dbReference type="AlphaFoldDB" id="A0A0R1L0A0"/>
<dbReference type="NCBIfam" id="TIGR00005">
    <property type="entry name" value="rluA_subfam"/>
    <property type="match status" value="1"/>
</dbReference>
<reference evidence="6 7" key="1">
    <citation type="journal article" date="2015" name="Genome Announc.">
        <title>Expanding the biotechnology potential of lactobacilli through comparative genomics of 213 strains and associated genera.</title>
        <authorList>
            <person name="Sun Z."/>
            <person name="Harris H.M."/>
            <person name="McCann A."/>
            <person name="Guo C."/>
            <person name="Argimon S."/>
            <person name="Zhang W."/>
            <person name="Yang X."/>
            <person name="Jeffery I.B."/>
            <person name="Cooney J.C."/>
            <person name="Kagawa T.F."/>
            <person name="Liu W."/>
            <person name="Song Y."/>
            <person name="Salvetti E."/>
            <person name="Wrobel A."/>
            <person name="Rasinkangas P."/>
            <person name="Parkhill J."/>
            <person name="Rea M.C."/>
            <person name="O'Sullivan O."/>
            <person name="Ritari J."/>
            <person name="Douillard F.P."/>
            <person name="Paul Ross R."/>
            <person name="Yang R."/>
            <person name="Briner A.E."/>
            <person name="Felis G.E."/>
            <person name="de Vos W.M."/>
            <person name="Barrangou R."/>
            <person name="Klaenhammer T.R."/>
            <person name="Caufield P.W."/>
            <person name="Cui Y."/>
            <person name="Zhang H."/>
            <person name="O'Toole P.W."/>
        </authorList>
    </citation>
    <scope>NUCLEOTIDE SEQUENCE [LARGE SCALE GENOMIC DNA]</scope>
    <source>
        <strain evidence="6 7">DSM 19904</strain>
    </source>
</reference>
<dbReference type="SUPFAM" id="SSF55120">
    <property type="entry name" value="Pseudouridine synthase"/>
    <property type="match status" value="1"/>
</dbReference>
<protein>
    <recommendedName>
        <fullName evidence="4">Pseudouridine synthase</fullName>
        <ecNumber evidence="4">5.4.99.-</ecNumber>
    </recommendedName>
</protein>
<dbReference type="PANTHER" id="PTHR21600">
    <property type="entry name" value="MITOCHONDRIAL RNA PSEUDOURIDINE SYNTHASE"/>
    <property type="match status" value="1"/>
</dbReference>
<dbReference type="GO" id="GO:0140098">
    <property type="term" value="F:catalytic activity, acting on RNA"/>
    <property type="evidence" value="ECO:0007669"/>
    <property type="project" value="UniProtKB-ARBA"/>
</dbReference>
<comment type="caution">
    <text evidence="6">The sequence shown here is derived from an EMBL/GenBank/DDBJ whole genome shotgun (WGS) entry which is preliminary data.</text>
</comment>
<keyword evidence="7" id="KW-1185">Reference proteome</keyword>
<comment type="similarity">
    <text evidence="2 4">Belongs to the pseudouridine synthase RluA family.</text>
</comment>
<dbReference type="InterPro" id="IPR050188">
    <property type="entry name" value="RluA_PseudoU_synthase"/>
</dbReference>
<dbReference type="InterPro" id="IPR020103">
    <property type="entry name" value="PsdUridine_synth_cat_dom_sf"/>
</dbReference>
<dbReference type="Proteomes" id="UP000051581">
    <property type="component" value="Unassembled WGS sequence"/>
</dbReference>
<name>A0A0R1L0A0_9LACO</name>
<dbReference type="GO" id="GO:0003723">
    <property type="term" value="F:RNA binding"/>
    <property type="evidence" value="ECO:0007669"/>
    <property type="project" value="InterPro"/>
</dbReference>
<dbReference type="Pfam" id="PF00849">
    <property type="entry name" value="PseudoU_synth_2"/>
    <property type="match status" value="1"/>
</dbReference>
<dbReference type="EC" id="5.4.99.-" evidence="4"/>
<evidence type="ECO:0000256" key="4">
    <source>
        <dbReference type="RuleBase" id="RU362028"/>
    </source>
</evidence>
<dbReference type="Gene3D" id="3.30.2350.10">
    <property type="entry name" value="Pseudouridine synthase"/>
    <property type="match status" value="1"/>
</dbReference>
<dbReference type="PATRIC" id="fig|1423808.3.peg.2067"/>
<dbReference type="EMBL" id="AZEA01000042">
    <property type="protein sequence ID" value="KRK86452.1"/>
    <property type="molecule type" value="Genomic_DNA"/>
</dbReference>
<evidence type="ECO:0000313" key="7">
    <source>
        <dbReference type="Proteomes" id="UP000051581"/>
    </source>
</evidence>
<dbReference type="PANTHER" id="PTHR21600:SF87">
    <property type="entry name" value="RNA PSEUDOURIDYLATE SYNTHASE DOMAIN-CONTAINING PROTEIN 1"/>
    <property type="match status" value="1"/>
</dbReference>
<evidence type="ECO:0000256" key="1">
    <source>
        <dbReference type="ARBA" id="ARBA00000073"/>
    </source>
</evidence>
<dbReference type="CDD" id="cd02869">
    <property type="entry name" value="PseudoU_synth_RluA_like"/>
    <property type="match status" value="1"/>
</dbReference>
<feature type="active site" evidence="3">
    <location>
        <position position="141"/>
    </location>
</feature>
<comment type="function">
    <text evidence="4">Responsible for synthesis of pseudouridine from uracil.</text>
</comment>
<proteinExistence type="inferred from homology"/>
<organism evidence="6 7">
    <name type="scientific">Lentilactobacillus sunkii DSM 19904</name>
    <dbReference type="NCBI Taxonomy" id="1423808"/>
    <lineage>
        <taxon>Bacteria</taxon>
        <taxon>Bacillati</taxon>
        <taxon>Bacillota</taxon>
        <taxon>Bacilli</taxon>
        <taxon>Lactobacillales</taxon>
        <taxon>Lactobacillaceae</taxon>
        <taxon>Lentilactobacillus</taxon>
    </lineage>
</organism>
<dbReference type="GO" id="GO:0000455">
    <property type="term" value="P:enzyme-directed rRNA pseudouridine synthesis"/>
    <property type="evidence" value="ECO:0007669"/>
    <property type="project" value="TreeGrafter"/>
</dbReference>
<keyword evidence="4" id="KW-0413">Isomerase</keyword>
<dbReference type="RefSeq" id="WP_057826516.1">
    <property type="nucleotide sequence ID" value="NZ_AZEA01000042.1"/>
</dbReference>
<dbReference type="GO" id="GO:0009982">
    <property type="term" value="F:pseudouridine synthase activity"/>
    <property type="evidence" value="ECO:0007669"/>
    <property type="project" value="InterPro"/>
</dbReference>